<organism evidence="1 2">
    <name type="scientific">Potamilus streckersoni</name>
    <dbReference type="NCBI Taxonomy" id="2493646"/>
    <lineage>
        <taxon>Eukaryota</taxon>
        <taxon>Metazoa</taxon>
        <taxon>Spiralia</taxon>
        <taxon>Lophotrochozoa</taxon>
        <taxon>Mollusca</taxon>
        <taxon>Bivalvia</taxon>
        <taxon>Autobranchia</taxon>
        <taxon>Heteroconchia</taxon>
        <taxon>Palaeoheterodonta</taxon>
        <taxon>Unionida</taxon>
        <taxon>Unionoidea</taxon>
        <taxon>Unionidae</taxon>
        <taxon>Ambleminae</taxon>
        <taxon>Lampsilini</taxon>
        <taxon>Potamilus</taxon>
    </lineage>
</organism>
<evidence type="ECO:0000313" key="2">
    <source>
        <dbReference type="Proteomes" id="UP001195483"/>
    </source>
</evidence>
<dbReference type="AlphaFoldDB" id="A0AAE0RUB7"/>
<dbReference type="EMBL" id="JAEAOA010001287">
    <property type="protein sequence ID" value="KAK3579807.1"/>
    <property type="molecule type" value="Genomic_DNA"/>
</dbReference>
<protein>
    <submittedName>
        <fullName evidence="1">Uncharacterized protein</fullName>
    </submittedName>
</protein>
<reference evidence="1" key="3">
    <citation type="submission" date="2023-05" db="EMBL/GenBank/DDBJ databases">
        <authorList>
            <person name="Smith C.H."/>
        </authorList>
    </citation>
    <scope>NUCLEOTIDE SEQUENCE</scope>
    <source>
        <strain evidence="1">CHS0354</strain>
        <tissue evidence="1">Mantle</tissue>
    </source>
</reference>
<gene>
    <name evidence="1" type="ORF">CHS0354_020992</name>
</gene>
<reference evidence="1" key="2">
    <citation type="journal article" date="2021" name="Genome Biol. Evol.">
        <title>Developing a high-quality reference genome for a parasitic bivalve with doubly uniparental inheritance (Bivalvia: Unionida).</title>
        <authorList>
            <person name="Smith C.H."/>
        </authorList>
    </citation>
    <scope>NUCLEOTIDE SEQUENCE</scope>
    <source>
        <strain evidence="1">CHS0354</strain>
        <tissue evidence="1">Mantle</tissue>
    </source>
</reference>
<keyword evidence="2" id="KW-1185">Reference proteome</keyword>
<comment type="caution">
    <text evidence="1">The sequence shown here is derived from an EMBL/GenBank/DDBJ whole genome shotgun (WGS) entry which is preliminary data.</text>
</comment>
<accession>A0AAE0RUB7</accession>
<sequence length="162" mass="18464">MQKLKVAKPRYSAIVKAILTKRLIDDELITIMGLKDLTNKEVLRFSNIIYEDTRLDLRLRTLMHKDGIDFVSIFINLGFVKSTNVIVVTERGGGGTTLPLATTSEIYSDDANEWLKESWAIGLKAVLHLPAVLIFIRLITEALLRNLGNNFLNVLHHIWHER</sequence>
<reference evidence="1" key="1">
    <citation type="journal article" date="2021" name="Genome Biol. Evol.">
        <title>A High-Quality Reference Genome for a Parasitic Bivalve with Doubly Uniparental Inheritance (Bivalvia: Unionida).</title>
        <authorList>
            <person name="Smith C.H."/>
        </authorList>
    </citation>
    <scope>NUCLEOTIDE SEQUENCE</scope>
    <source>
        <strain evidence="1">CHS0354</strain>
    </source>
</reference>
<name>A0AAE0RUB7_9BIVA</name>
<proteinExistence type="predicted"/>
<evidence type="ECO:0000313" key="1">
    <source>
        <dbReference type="EMBL" id="KAK3579807.1"/>
    </source>
</evidence>
<dbReference type="Proteomes" id="UP001195483">
    <property type="component" value="Unassembled WGS sequence"/>
</dbReference>